<evidence type="ECO:0000313" key="6">
    <source>
        <dbReference type="Proteomes" id="UP000076863"/>
    </source>
</evidence>
<dbReference type="Gene3D" id="3.40.47.10">
    <property type="match status" value="1"/>
</dbReference>
<reference evidence="5 6" key="1">
    <citation type="journal article" date="2016" name="Genome Biol. Evol.">
        <title>Divergent and convergent evolution of fungal pathogenicity.</title>
        <authorList>
            <person name="Shang Y."/>
            <person name="Xiao G."/>
            <person name="Zheng P."/>
            <person name="Cen K."/>
            <person name="Zhan S."/>
            <person name="Wang C."/>
        </authorList>
    </citation>
    <scope>NUCLEOTIDE SEQUENCE [LARGE SCALE GENOMIC DNA]</scope>
    <source>
        <strain evidence="5 6">RCEF 3172</strain>
    </source>
</reference>
<evidence type="ECO:0000313" key="5">
    <source>
        <dbReference type="EMBL" id="OAA46579.1"/>
    </source>
</evidence>
<dbReference type="PANTHER" id="PTHR18919:SF139">
    <property type="entry name" value="THIOLASE-LIKE PROTEIN TYPE 1 ADDITIONAL C-TERMINAL DOMAIN-CONTAINING PROTEIN"/>
    <property type="match status" value="1"/>
</dbReference>
<protein>
    <submittedName>
        <fullName evidence="5">Acetyl-CoA acetyltransferase</fullName>
    </submittedName>
</protein>
<sequence>MSPSRATPIIIGVGDVLNKSSKPEDAIEPSKMMVGAIQNALKDTGLDAGAQKQLLGDADSLRIIPTWTWAYNDLLSTVADDLGIRPATKEMPTHGGNQPALQCDEAARAIANGQSKVAILTGGEAMASLADQIGAGARHSVGLPIHVYPLYEIGRRAHLHHTAQQNNQESATMYASFDEIGSKNQYSWNYGEKPKSAEFIGSISKRNRIICDPYPLLMNAFNGVNLSAACILTSTEHADKLGIPKDKWVYILGGAGTHEKDNFWERPGFASSPAITNSLDSALQVSGLKKEQIDVFDFYSCFPIVPKLACDHFGLSPTTPEKPISLLGGLTSFGGAGNNYSMHASTALTAMTRELRSRKYNNGLILANGGMLTHQYVVCLSAQPRKDGKDYPLENPLPLVVQDPAPPFAEDATGPATIETYTIEYDRSGVPSLGLIVGKLKTGERFLANHGDNATLQKLAQRSVEHIGEAGVVRKEDERNLFYFDAKPNL</sequence>
<dbReference type="PANTHER" id="PTHR18919">
    <property type="entry name" value="ACETYL-COA C-ACYLTRANSFERASE"/>
    <property type="match status" value="1"/>
</dbReference>
<dbReference type="EMBL" id="AZHA01000007">
    <property type="protein sequence ID" value="OAA46579.1"/>
    <property type="molecule type" value="Genomic_DNA"/>
</dbReference>
<organism evidence="5 6">
    <name type="scientific">Beauveria brongniartii RCEF 3172</name>
    <dbReference type="NCBI Taxonomy" id="1081107"/>
    <lineage>
        <taxon>Eukaryota</taxon>
        <taxon>Fungi</taxon>
        <taxon>Dikarya</taxon>
        <taxon>Ascomycota</taxon>
        <taxon>Pezizomycotina</taxon>
        <taxon>Sordariomycetes</taxon>
        <taxon>Hypocreomycetidae</taxon>
        <taxon>Hypocreales</taxon>
        <taxon>Cordycipitaceae</taxon>
        <taxon>Beauveria</taxon>
        <taxon>Beauveria brongniartii</taxon>
    </lineage>
</organism>
<evidence type="ECO:0000256" key="3">
    <source>
        <dbReference type="ARBA" id="ARBA00023315"/>
    </source>
</evidence>
<dbReference type="Gene3D" id="2.40.50.840">
    <property type="match status" value="1"/>
</dbReference>
<dbReference type="Proteomes" id="UP000076863">
    <property type="component" value="Unassembled WGS sequence"/>
</dbReference>
<name>A0A167GFY2_9HYPO</name>
<dbReference type="OrthoDB" id="435240at2759"/>
<keyword evidence="6" id="KW-1185">Reference proteome</keyword>
<dbReference type="GO" id="GO:0016746">
    <property type="term" value="F:acyltransferase activity"/>
    <property type="evidence" value="ECO:0007669"/>
    <property type="project" value="UniProtKB-KW"/>
</dbReference>
<feature type="domain" description="Thiolase-like protein type 1 additional C-terminal" evidence="4">
    <location>
        <begin position="400"/>
        <end position="477"/>
    </location>
</feature>
<keyword evidence="3" id="KW-0012">Acyltransferase</keyword>
<comment type="similarity">
    <text evidence="1">Belongs to the thiolase-like superfamily. Thiolase family.</text>
</comment>
<comment type="caution">
    <text evidence="5">The sequence shown here is derived from an EMBL/GenBank/DDBJ whole genome shotgun (WGS) entry which is preliminary data.</text>
</comment>
<accession>A0A167GFY2</accession>
<dbReference type="SUPFAM" id="SSF53901">
    <property type="entry name" value="Thiolase-like"/>
    <property type="match status" value="2"/>
</dbReference>
<dbReference type="InterPro" id="IPR016039">
    <property type="entry name" value="Thiolase-like"/>
</dbReference>
<dbReference type="Pfam" id="PF18313">
    <property type="entry name" value="TLP1_add_C"/>
    <property type="match status" value="1"/>
</dbReference>
<proteinExistence type="inferred from homology"/>
<keyword evidence="2 5" id="KW-0808">Transferase</keyword>
<gene>
    <name evidence="5" type="ORF">BBO_03134</name>
</gene>
<dbReference type="AlphaFoldDB" id="A0A167GFY2"/>
<evidence type="ECO:0000256" key="1">
    <source>
        <dbReference type="ARBA" id="ARBA00010982"/>
    </source>
</evidence>
<evidence type="ECO:0000256" key="2">
    <source>
        <dbReference type="ARBA" id="ARBA00022679"/>
    </source>
</evidence>
<evidence type="ECO:0000259" key="4">
    <source>
        <dbReference type="Pfam" id="PF18313"/>
    </source>
</evidence>
<dbReference type="InterPro" id="IPR040771">
    <property type="entry name" value="TLP1_add_C"/>
</dbReference>